<dbReference type="eggNOG" id="arCOG01943">
    <property type="taxonomic scope" value="Archaea"/>
</dbReference>
<name>F2KMR2_ARCVS</name>
<keyword evidence="3" id="KW-1185">Reference proteome</keyword>
<dbReference type="InterPro" id="IPR050993">
    <property type="entry name" value="Isochorismatase_domain"/>
</dbReference>
<accession>F2KMR2</accession>
<keyword evidence="2" id="KW-0378">Hydrolase</keyword>
<dbReference type="PANTHER" id="PTHR14119:SF3">
    <property type="entry name" value="ISOCHORISMATASE DOMAIN-CONTAINING PROTEIN 2"/>
    <property type="match status" value="1"/>
</dbReference>
<sequence>MHLVVIDMQERLAPHVSEIEDVTLNVVKLVKAFRILGLKITVTEQQKLGETVEDVKNAAGSFEVVKKTSFSCMGEQSFLNEIMGSRKFLLAGIETHICVLQTALDMLKYGFEVHVAVDATGSRKDVDKQAAVMRMMQEGVKITTTEAAIYECLKDAKHERFKDILEVVKMSKP</sequence>
<dbReference type="KEGG" id="ave:Arcve_0043"/>
<dbReference type="Proteomes" id="UP000008136">
    <property type="component" value="Chromosome"/>
</dbReference>
<reference evidence="2 3" key="1">
    <citation type="submission" date="2011-03" db="EMBL/GenBank/DDBJ databases">
        <title>The complete genome of Archaeoglobus veneficus SNP6.</title>
        <authorList>
            <consortium name="US DOE Joint Genome Institute (JGI-PGF)"/>
            <person name="Lucas S."/>
            <person name="Copeland A."/>
            <person name="Lapidus A."/>
            <person name="Bruce D."/>
            <person name="Goodwin L."/>
            <person name="Pitluck S."/>
            <person name="Kyrpides N."/>
            <person name="Mavromatis K."/>
            <person name="Pagani I."/>
            <person name="Ivanova N."/>
            <person name="Mikhailova N."/>
            <person name="Lu M."/>
            <person name="Detter J.C."/>
            <person name="Tapia R."/>
            <person name="Han C."/>
            <person name="Land M."/>
            <person name="Hauser L."/>
            <person name="Markowitz V."/>
            <person name="Cheng J.-F."/>
            <person name="Hugenholtz P."/>
            <person name="Woyke T."/>
            <person name="Wu D."/>
            <person name="Spring S."/>
            <person name="Brambilla E."/>
            <person name="Klenk H.-P."/>
            <person name="Eisen J.A."/>
        </authorList>
    </citation>
    <scope>NUCLEOTIDE SEQUENCE [LARGE SCALE GENOMIC DNA]</scope>
    <source>
        <strain>SNP6</strain>
    </source>
</reference>
<dbReference type="SUPFAM" id="SSF52499">
    <property type="entry name" value="Isochorismatase-like hydrolases"/>
    <property type="match status" value="1"/>
</dbReference>
<dbReference type="STRING" id="693661.Arcve_0043"/>
<dbReference type="GeneID" id="10393134"/>
<dbReference type="EMBL" id="CP002588">
    <property type="protein sequence ID" value="AEA46086.1"/>
    <property type="molecule type" value="Genomic_DNA"/>
</dbReference>
<dbReference type="OrthoDB" id="9194at2157"/>
<dbReference type="InterPro" id="IPR036380">
    <property type="entry name" value="Isochorismatase-like_sf"/>
</dbReference>
<dbReference type="HOGENOM" id="CLU_066901_0_1_2"/>
<dbReference type="PANTHER" id="PTHR14119">
    <property type="entry name" value="HYDROLASE"/>
    <property type="match status" value="1"/>
</dbReference>
<feature type="domain" description="Isochorismatase-like" evidence="1">
    <location>
        <begin position="3"/>
        <end position="146"/>
    </location>
</feature>
<dbReference type="Gene3D" id="3.40.50.850">
    <property type="entry name" value="Isochorismatase-like"/>
    <property type="match status" value="1"/>
</dbReference>
<dbReference type="InterPro" id="IPR000868">
    <property type="entry name" value="Isochorismatase-like_dom"/>
</dbReference>
<dbReference type="GO" id="GO:0016787">
    <property type="term" value="F:hydrolase activity"/>
    <property type="evidence" value="ECO:0007669"/>
    <property type="project" value="UniProtKB-KW"/>
</dbReference>
<dbReference type="AlphaFoldDB" id="F2KMR2"/>
<dbReference type="Pfam" id="PF00857">
    <property type="entry name" value="Isochorismatase"/>
    <property type="match status" value="1"/>
</dbReference>
<organism evidence="2 3">
    <name type="scientific">Archaeoglobus veneficus (strain DSM 11195 / SNP6)</name>
    <dbReference type="NCBI Taxonomy" id="693661"/>
    <lineage>
        <taxon>Archaea</taxon>
        <taxon>Methanobacteriati</taxon>
        <taxon>Methanobacteriota</taxon>
        <taxon>Archaeoglobi</taxon>
        <taxon>Archaeoglobales</taxon>
        <taxon>Archaeoglobaceae</taxon>
        <taxon>Archaeoglobus</taxon>
    </lineage>
</organism>
<evidence type="ECO:0000313" key="2">
    <source>
        <dbReference type="EMBL" id="AEA46086.1"/>
    </source>
</evidence>
<gene>
    <name evidence="2" type="ordered locus">Arcve_0043</name>
</gene>
<evidence type="ECO:0000259" key="1">
    <source>
        <dbReference type="Pfam" id="PF00857"/>
    </source>
</evidence>
<protein>
    <submittedName>
        <fullName evidence="2">Isochorismatase hydrolase</fullName>
    </submittedName>
</protein>
<proteinExistence type="predicted"/>
<dbReference type="RefSeq" id="WP_013682762.1">
    <property type="nucleotide sequence ID" value="NC_015320.1"/>
</dbReference>
<evidence type="ECO:0000313" key="3">
    <source>
        <dbReference type="Proteomes" id="UP000008136"/>
    </source>
</evidence>